<dbReference type="SUPFAM" id="SSF111369">
    <property type="entry name" value="HlyD-like secretion proteins"/>
    <property type="match status" value="2"/>
</dbReference>
<dbReference type="GO" id="GO:1990281">
    <property type="term" value="C:efflux pump complex"/>
    <property type="evidence" value="ECO:0007669"/>
    <property type="project" value="TreeGrafter"/>
</dbReference>
<feature type="coiled-coil region" evidence="1">
    <location>
        <begin position="156"/>
        <end position="219"/>
    </location>
</feature>
<dbReference type="Proteomes" id="UP000317909">
    <property type="component" value="Chromosome"/>
</dbReference>
<dbReference type="Gene3D" id="1.10.287.470">
    <property type="entry name" value="Helix hairpin bin"/>
    <property type="match status" value="1"/>
</dbReference>
<evidence type="ECO:0000313" key="3">
    <source>
        <dbReference type="EMBL" id="QDT71325.1"/>
    </source>
</evidence>
<dbReference type="KEGG" id="llh:I41_04820"/>
<dbReference type="PANTHER" id="PTHR30469:SF15">
    <property type="entry name" value="HLYD FAMILY OF SECRETION PROTEINS"/>
    <property type="match status" value="1"/>
</dbReference>
<dbReference type="GO" id="GO:0015562">
    <property type="term" value="F:efflux transmembrane transporter activity"/>
    <property type="evidence" value="ECO:0007669"/>
    <property type="project" value="TreeGrafter"/>
</dbReference>
<dbReference type="EMBL" id="CP036339">
    <property type="protein sequence ID" value="QDT71325.1"/>
    <property type="molecule type" value="Genomic_DNA"/>
</dbReference>
<keyword evidence="1" id="KW-0175">Coiled coil</keyword>
<organism evidence="3 4">
    <name type="scientific">Lacipirellula limnantheis</name>
    <dbReference type="NCBI Taxonomy" id="2528024"/>
    <lineage>
        <taxon>Bacteria</taxon>
        <taxon>Pseudomonadati</taxon>
        <taxon>Planctomycetota</taxon>
        <taxon>Planctomycetia</taxon>
        <taxon>Pirellulales</taxon>
        <taxon>Lacipirellulaceae</taxon>
        <taxon>Lacipirellula</taxon>
    </lineage>
</organism>
<evidence type="ECO:0000256" key="1">
    <source>
        <dbReference type="SAM" id="Coils"/>
    </source>
</evidence>
<feature type="compositionally biased region" description="Low complexity" evidence="2">
    <location>
        <begin position="489"/>
        <end position="504"/>
    </location>
</feature>
<evidence type="ECO:0000256" key="2">
    <source>
        <dbReference type="SAM" id="MobiDB-lite"/>
    </source>
</evidence>
<dbReference type="Gene3D" id="2.40.50.100">
    <property type="match status" value="1"/>
</dbReference>
<dbReference type="PRINTS" id="PR01490">
    <property type="entry name" value="RTXTOXIND"/>
</dbReference>
<proteinExistence type="predicted"/>
<accession>A0A517TSH5</accession>
<keyword evidence="4" id="KW-1185">Reference proteome</keyword>
<evidence type="ECO:0000313" key="4">
    <source>
        <dbReference type="Proteomes" id="UP000317909"/>
    </source>
</evidence>
<sequence>MGILGAFGGLFGWAARDSFLPAHVVTVTPVIVTRADVQQEGTPLFQAAGWIEPQPSPVIASALAAGVIQEMLVVEGQMVEAGAPIARLIDADARITLQQAEANFRLAQADAQNADAVLTAAKAMLENPNELKVALAESESLLAETTLTLNNLPFAIKAAQNRRQVAAENLARKEDAGDAVAGRILREAAAELSVAEGALAELQSRQPTLREQLEALTRKRGALRQQLELMTEPKRAVAASEAKVAAAQARQDQAQLAVDVARLNLERMVVRAPITGRILTIDARPGKRLAGMDPLSEQTSSTVATLYDPKSLQVRVDVRLEDVPQVQVGQPATIETAAMKTPLTGEVLWLTTRADIQKNTLQVKVAIKDPPQVITPEMLGQVTFLAPPQPVTADIAGQEPLRLLVPRSLVTTDDTGSFVWVADAELGIAARKSVELGRAGTDQLVEIVTGLDPTSKLVVGGRESVAAGTRIRIAGEDRSSLATTTASNSPPQAASTQSTTTAVE</sequence>
<dbReference type="Gene3D" id="2.40.30.170">
    <property type="match status" value="1"/>
</dbReference>
<gene>
    <name evidence="3" type="ORF">I41_04820</name>
</gene>
<dbReference type="Gene3D" id="2.40.420.20">
    <property type="match status" value="1"/>
</dbReference>
<dbReference type="AlphaFoldDB" id="A0A517TSH5"/>
<protein>
    <submittedName>
        <fullName evidence="3">Multidrug resistance protein MdtN</fullName>
    </submittedName>
</protein>
<name>A0A517TSH5_9BACT</name>
<reference evidence="3 4" key="1">
    <citation type="submission" date="2019-02" db="EMBL/GenBank/DDBJ databases">
        <title>Deep-cultivation of Planctomycetes and their phenomic and genomic characterization uncovers novel biology.</title>
        <authorList>
            <person name="Wiegand S."/>
            <person name="Jogler M."/>
            <person name="Boedeker C."/>
            <person name="Pinto D."/>
            <person name="Vollmers J."/>
            <person name="Rivas-Marin E."/>
            <person name="Kohn T."/>
            <person name="Peeters S.H."/>
            <person name="Heuer A."/>
            <person name="Rast P."/>
            <person name="Oberbeckmann S."/>
            <person name="Bunk B."/>
            <person name="Jeske O."/>
            <person name="Meyerdierks A."/>
            <person name="Storesund J.E."/>
            <person name="Kallscheuer N."/>
            <person name="Luecker S."/>
            <person name="Lage O.M."/>
            <person name="Pohl T."/>
            <person name="Merkel B.J."/>
            <person name="Hornburger P."/>
            <person name="Mueller R.-W."/>
            <person name="Bruemmer F."/>
            <person name="Labrenz M."/>
            <person name="Spormann A.M."/>
            <person name="Op den Camp H."/>
            <person name="Overmann J."/>
            <person name="Amann R."/>
            <person name="Jetten M.S.M."/>
            <person name="Mascher T."/>
            <person name="Medema M.H."/>
            <person name="Devos D.P."/>
            <person name="Kaster A.-K."/>
            <person name="Ovreas L."/>
            <person name="Rohde M."/>
            <person name="Galperin M.Y."/>
            <person name="Jogler C."/>
        </authorList>
    </citation>
    <scope>NUCLEOTIDE SEQUENCE [LARGE SCALE GENOMIC DNA]</scope>
    <source>
        <strain evidence="3 4">I41</strain>
    </source>
</reference>
<dbReference type="PANTHER" id="PTHR30469">
    <property type="entry name" value="MULTIDRUG RESISTANCE PROTEIN MDTA"/>
    <property type="match status" value="1"/>
</dbReference>
<feature type="region of interest" description="Disordered" evidence="2">
    <location>
        <begin position="476"/>
        <end position="504"/>
    </location>
</feature>